<dbReference type="EC" id="2.3.1.269" evidence="9"/>
<evidence type="ECO:0000313" key="12">
    <source>
        <dbReference type="Proteomes" id="UP000003257"/>
    </source>
</evidence>
<comment type="subcellular location">
    <subcellularLocation>
        <location evidence="1 9">Cell membrane</location>
        <topology evidence="1 9">Multi-pass membrane protein</topology>
    </subcellularLocation>
</comment>
<keyword evidence="4 9" id="KW-0808">Transferase</keyword>
<evidence type="ECO:0000256" key="8">
    <source>
        <dbReference type="ARBA" id="ARBA00023315"/>
    </source>
</evidence>
<dbReference type="PANTHER" id="PTHR38686">
    <property type="entry name" value="APOLIPOPROTEIN N-ACYLTRANSFERASE"/>
    <property type="match status" value="1"/>
</dbReference>
<keyword evidence="12" id="KW-1185">Reference proteome</keyword>
<dbReference type="Pfam" id="PF00795">
    <property type="entry name" value="CN_hydrolase"/>
    <property type="match status" value="1"/>
</dbReference>
<keyword evidence="5 9" id="KW-0812">Transmembrane</keyword>
<dbReference type="EMBL" id="ABID01000011">
    <property type="protein sequence ID" value="EDQ03618.1"/>
    <property type="molecule type" value="Genomic_DNA"/>
</dbReference>
<dbReference type="PANTHER" id="PTHR38686:SF1">
    <property type="entry name" value="APOLIPOPROTEIN N-ACYLTRANSFERASE"/>
    <property type="match status" value="1"/>
</dbReference>
<gene>
    <name evidence="9" type="primary">lnt</name>
    <name evidence="11" type="ORF">OIHEL45_01030</name>
</gene>
<dbReference type="InterPro" id="IPR045378">
    <property type="entry name" value="LNT_N"/>
</dbReference>
<feature type="transmembrane region" description="Helical" evidence="9">
    <location>
        <begin position="157"/>
        <end position="178"/>
    </location>
</feature>
<name>A0ABP2D5U6_9RHOB</name>
<evidence type="ECO:0000256" key="7">
    <source>
        <dbReference type="ARBA" id="ARBA00023136"/>
    </source>
</evidence>
<evidence type="ECO:0000256" key="6">
    <source>
        <dbReference type="ARBA" id="ARBA00022989"/>
    </source>
</evidence>
<keyword evidence="8 9" id="KW-0012">Acyltransferase</keyword>
<feature type="transmembrane region" description="Helical" evidence="9">
    <location>
        <begin position="32"/>
        <end position="48"/>
    </location>
</feature>
<protein>
    <recommendedName>
        <fullName evidence="9">Apolipoprotein N-acyltransferase</fullName>
        <shortName evidence="9">ALP N-acyltransferase</shortName>
        <ecNumber evidence="9">2.3.1.269</ecNumber>
    </recommendedName>
</protein>
<comment type="catalytic activity">
    <reaction evidence="9">
        <text>N-terminal S-1,2-diacyl-sn-glyceryl-L-cysteinyl-[lipoprotein] + a glycerophospholipid = N-acyl-S-1,2-diacyl-sn-glyceryl-L-cysteinyl-[lipoprotein] + a 2-acyl-sn-glycero-3-phospholipid + H(+)</text>
        <dbReference type="Rhea" id="RHEA:48228"/>
        <dbReference type="Rhea" id="RHEA-COMP:14681"/>
        <dbReference type="Rhea" id="RHEA-COMP:14684"/>
        <dbReference type="ChEBI" id="CHEBI:15378"/>
        <dbReference type="ChEBI" id="CHEBI:136912"/>
        <dbReference type="ChEBI" id="CHEBI:140656"/>
        <dbReference type="ChEBI" id="CHEBI:140657"/>
        <dbReference type="ChEBI" id="CHEBI:140660"/>
        <dbReference type="EC" id="2.3.1.269"/>
    </reaction>
</comment>
<dbReference type="PROSITE" id="PS50263">
    <property type="entry name" value="CN_HYDROLASE"/>
    <property type="match status" value="1"/>
</dbReference>
<comment type="pathway">
    <text evidence="9">Protein modification; lipoprotein biosynthesis (N-acyl transfer).</text>
</comment>
<feature type="transmembrane region" description="Helical" evidence="9">
    <location>
        <begin position="55"/>
        <end position="75"/>
    </location>
</feature>
<dbReference type="Gene3D" id="3.60.110.10">
    <property type="entry name" value="Carbon-nitrogen hydrolase"/>
    <property type="match status" value="1"/>
</dbReference>
<dbReference type="HAMAP" id="MF_01148">
    <property type="entry name" value="Lnt"/>
    <property type="match status" value="1"/>
</dbReference>
<evidence type="ECO:0000256" key="5">
    <source>
        <dbReference type="ARBA" id="ARBA00022692"/>
    </source>
</evidence>
<comment type="similarity">
    <text evidence="2 9">Belongs to the CN hydrolase family. Apolipoprotein N-acyltransferase subfamily.</text>
</comment>
<evidence type="ECO:0000256" key="4">
    <source>
        <dbReference type="ARBA" id="ARBA00022679"/>
    </source>
</evidence>
<evidence type="ECO:0000256" key="1">
    <source>
        <dbReference type="ARBA" id="ARBA00004651"/>
    </source>
</evidence>
<evidence type="ECO:0000256" key="3">
    <source>
        <dbReference type="ARBA" id="ARBA00022475"/>
    </source>
</evidence>
<evidence type="ECO:0000313" key="11">
    <source>
        <dbReference type="EMBL" id="EDQ03618.1"/>
    </source>
</evidence>
<comment type="function">
    <text evidence="9">Catalyzes the phospholipid dependent N-acylation of the N-terminal cysteine of apolipoprotein, the last step in lipoprotein maturation.</text>
</comment>
<feature type="transmembrane region" description="Helical" evidence="9">
    <location>
        <begin position="87"/>
        <end position="107"/>
    </location>
</feature>
<keyword evidence="7 9" id="KW-0472">Membrane</keyword>
<proteinExistence type="inferred from homology"/>
<dbReference type="InterPro" id="IPR036526">
    <property type="entry name" value="C-N_Hydrolase_sf"/>
</dbReference>
<dbReference type="SUPFAM" id="SSF56317">
    <property type="entry name" value="Carbon-nitrogen hydrolase"/>
    <property type="match status" value="1"/>
</dbReference>
<dbReference type="InterPro" id="IPR004563">
    <property type="entry name" value="Apolipo_AcylTrfase"/>
</dbReference>
<dbReference type="RefSeq" id="WP_007120801.1">
    <property type="nucleotide sequence ID" value="NZ_ABID01000011.1"/>
</dbReference>
<reference evidence="11 12" key="1">
    <citation type="submission" date="2007-11" db="EMBL/GenBank/DDBJ databases">
        <authorList>
            <person name="Wagner-Dobler I."/>
            <person name="Ferriera S."/>
            <person name="Johnson J."/>
            <person name="Kravitz S."/>
            <person name="Beeson K."/>
            <person name="Sutton G."/>
            <person name="Rogers Y.-H."/>
            <person name="Friedman R."/>
            <person name="Frazier M."/>
            <person name="Venter J.C."/>
        </authorList>
    </citation>
    <scope>NUCLEOTIDE SEQUENCE [LARGE SCALE GENOMIC DNA]</scope>
    <source>
        <strain evidence="11 12">HEL-45</strain>
    </source>
</reference>
<sequence length="499" mass="53397">MMQRLAMRGRMLLAPIAGAAAAFGQAPYELPLLLFAGLLAAFWLYRAQSAGPVRAALLGWGFGLGYFLHALQWIVSPFMVDVERHGWMAPFALILLAAGMALFWGLAFGLARWISPRRGLVLALTWAAVELLRAYIFTGFPWAMPAQALVGVMAGQGLAWVGPYALNLWLFAIAATLLLRGPLALRLGQGTLALSTGLLLLLPPQAPPAVLTDQVVRLVQPNATQREKWNADRFEFFFSRQLEYTAAAPKDASQAPDLVIWPETAIPWALDMAGSALAEIGAASDVPVVLGVQRRSNMRYFNSLVVLDADGAVDQLYDKHHLVPFGEYMPLGDLMARFGIHGLAAQEGNGFSSGPGAELLDMGPLGAALPLICYEAVFAHDVNAAPARPAFLMQVTNDAWFGKAAGPRQHLAQARMRAIEQGLPMARAANTGISAMIDPQGRVTASLALNSAGFIDAPLPAPLPPTLYSRSGDLPLSLLLGLCLAGLAVARRRRPGNAD</sequence>
<feature type="domain" description="CN hydrolase" evidence="10">
    <location>
        <begin position="219"/>
        <end position="461"/>
    </location>
</feature>
<evidence type="ECO:0000256" key="2">
    <source>
        <dbReference type="ARBA" id="ARBA00010065"/>
    </source>
</evidence>
<dbReference type="InterPro" id="IPR003010">
    <property type="entry name" value="C-N_Hydrolase"/>
</dbReference>
<comment type="caution">
    <text evidence="9">Lacks conserved residue(s) required for the propagation of feature annotation.</text>
</comment>
<dbReference type="NCBIfam" id="TIGR00546">
    <property type="entry name" value="lnt"/>
    <property type="match status" value="1"/>
</dbReference>
<accession>A0ABP2D5U6</accession>
<evidence type="ECO:0000259" key="10">
    <source>
        <dbReference type="PROSITE" id="PS50263"/>
    </source>
</evidence>
<keyword evidence="6 9" id="KW-1133">Transmembrane helix</keyword>
<evidence type="ECO:0000256" key="9">
    <source>
        <dbReference type="HAMAP-Rule" id="MF_01148"/>
    </source>
</evidence>
<dbReference type="CDD" id="cd07571">
    <property type="entry name" value="ALP_N-acyl_transferase"/>
    <property type="match status" value="1"/>
</dbReference>
<dbReference type="Pfam" id="PF20154">
    <property type="entry name" value="LNT_N"/>
    <property type="match status" value="1"/>
</dbReference>
<organism evidence="11 12">
    <name type="scientific">Sulfitobacter indolifex HEL-45</name>
    <dbReference type="NCBI Taxonomy" id="391624"/>
    <lineage>
        <taxon>Bacteria</taxon>
        <taxon>Pseudomonadati</taxon>
        <taxon>Pseudomonadota</taxon>
        <taxon>Alphaproteobacteria</taxon>
        <taxon>Rhodobacterales</taxon>
        <taxon>Roseobacteraceae</taxon>
        <taxon>Sulfitobacter</taxon>
    </lineage>
</organism>
<comment type="caution">
    <text evidence="11">The sequence shown here is derived from an EMBL/GenBank/DDBJ whole genome shotgun (WGS) entry which is preliminary data.</text>
</comment>
<feature type="transmembrane region" description="Helical" evidence="9">
    <location>
        <begin position="119"/>
        <end position="137"/>
    </location>
</feature>
<keyword evidence="3 9" id="KW-1003">Cell membrane</keyword>
<dbReference type="Proteomes" id="UP000003257">
    <property type="component" value="Unassembled WGS sequence"/>
</dbReference>